<evidence type="ECO:0000313" key="3">
    <source>
        <dbReference type="Proteomes" id="UP000504636"/>
    </source>
</evidence>
<reference evidence="4" key="3">
    <citation type="submission" date="2025-04" db="UniProtKB">
        <authorList>
            <consortium name="RefSeq"/>
        </authorList>
    </citation>
    <scope>IDENTIFICATION</scope>
    <source>
        <strain evidence="4">CBS 304.34</strain>
    </source>
</reference>
<dbReference type="RefSeq" id="XP_033578430.1">
    <property type="nucleotide sequence ID" value="XM_033725329.1"/>
</dbReference>
<evidence type="ECO:0000256" key="1">
    <source>
        <dbReference type="SAM" id="MobiDB-lite"/>
    </source>
</evidence>
<organism evidence="2">
    <name type="scientific">Mytilinidion resinicola</name>
    <dbReference type="NCBI Taxonomy" id="574789"/>
    <lineage>
        <taxon>Eukaryota</taxon>
        <taxon>Fungi</taxon>
        <taxon>Dikarya</taxon>
        <taxon>Ascomycota</taxon>
        <taxon>Pezizomycotina</taxon>
        <taxon>Dothideomycetes</taxon>
        <taxon>Pleosporomycetidae</taxon>
        <taxon>Mytilinidiales</taxon>
        <taxon>Mytilinidiaceae</taxon>
        <taxon>Mytilinidion</taxon>
    </lineage>
</organism>
<feature type="region of interest" description="Disordered" evidence="1">
    <location>
        <begin position="74"/>
        <end position="114"/>
    </location>
</feature>
<name>A0A6A6YRB4_9PEZI</name>
<sequence>MSKIFRERALPDLGDVGSWEAMGVQAADVADKVELWPVLDRVPSSFQGLCWRDGGNGGGVRGTRFNAARVWKDGPGAGRDALPNSTGTAVDGEQEAQEAASDTREMRGAARDTASRQVQAETWRLSGFIMGGALLYTLEQPWELLLPSPFRASSLQPVPPPGWAPSRCPLARQRCCIIGILEFDGLAALDATDSCVPVGRSPPETATRHRK</sequence>
<dbReference type="EMBL" id="MU003698">
    <property type="protein sequence ID" value="KAF2811466.1"/>
    <property type="molecule type" value="Genomic_DNA"/>
</dbReference>
<dbReference type="Proteomes" id="UP000504636">
    <property type="component" value="Unplaced"/>
</dbReference>
<reference evidence="2 4" key="1">
    <citation type="journal article" date="2020" name="Stud. Mycol.">
        <title>101 Dothideomycetes genomes: a test case for predicting lifestyles and emergence of pathogens.</title>
        <authorList>
            <person name="Haridas S."/>
            <person name="Albert R."/>
            <person name="Binder M."/>
            <person name="Bloem J."/>
            <person name="Labutti K."/>
            <person name="Salamov A."/>
            <person name="Andreopoulos B."/>
            <person name="Baker S."/>
            <person name="Barry K."/>
            <person name="Bills G."/>
            <person name="Bluhm B."/>
            <person name="Cannon C."/>
            <person name="Castanera R."/>
            <person name="Culley D."/>
            <person name="Daum C."/>
            <person name="Ezra D."/>
            <person name="Gonzalez J."/>
            <person name="Henrissat B."/>
            <person name="Kuo A."/>
            <person name="Liang C."/>
            <person name="Lipzen A."/>
            <person name="Lutzoni F."/>
            <person name="Magnuson J."/>
            <person name="Mondo S."/>
            <person name="Nolan M."/>
            <person name="Ohm R."/>
            <person name="Pangilinan J."/>
            <person name="Park H.-J."/>
            <person name="Ramirez L."/>
            <person name="Alfaro M."/>
            <person name="Sun H."/>
            <person name="Tritt A."/>
            <person name="Yoshinaga Y."/>
            <person name="Zwiers L.-H."/>
            <person name="Turgeon B."/>
            <person name="Goodwin S."/>
            <person name="Spatafora J."/>
            <person name="Crous P."/>
            <person name="Grigoriev I."/>
        </authorList>
    </citation>
    <scope>NUCLEOTIDE SEQUENCE</scope>
    <source>
        <strain evidence="2 4">CBS 304.34</strain>
    </source>
</reference>
<accession>A0A6A6YRB4</accession>
<evidence type="ECO:0000313" key="2">
    <source>
        <dbReference type="EMBL" id="KAF2811466.1"/>
    </source>
</evidence>
<dbReference type="AlphaFoldDB" id="A0A6A6YRB4"/>
<dbReference type="GeneID" id="54466222"/>
<feature type="compositionally biased region" description="Basic and acidic residues" evidence="1">
    <location>
        <begin position="101"/>
        <end position="114"/>
    </location>
</feature>
<reference evidence="4" key="2">
    <citation type="submission" date="2020-04" db="EMBL/GenBank/DDBJ databases">
        <authorList>
            <consortium name="NCBI Genome Project"/>
        </authorList>
    </citation>
    <scope>NUCLEOTIDE SEQUENCE</scope>
    <source>
        <strain evidence="4">CBS 304.34</strain>
    </source>
</reference>
<protein>
    <submittedName>
        <fullName evidence="2 4">Uncharacterized protein</fullName>
    </submittedName>
</protein>
<keyword evidence="3" id="KW-1185">Reference proteome</keyword>
<proteinExistence type="predicted"/>
<evidence type="ECO:0000313" key="4">
    <source>
        <dbReference type="RefSeq" id="XP_033578430.1"/>
    </source>
</evidence>
<gene>
    <name evidence="2 4" type="ORF">BDZ99DRAFT_518738</name>
</gene>